<feature type="signal peptide" evidence="7">
    <location>
        <begin position="1"/>
        <end position="15"/>
    </location>
</feature>
<evidence type="ECO:0000256" key="5">
    <source>
        <dbReference type="ARBA" id="ARBA00023136"/>
    </source>
</evidence>
<keyword evidence="7" id="KW-0732">Signal</keyword>
<evidence type="ECO:0000259" key="8">
    <source>
        <dbReference type="PROSITE" id="PS50845"/>
    </source>
</evidence>
<dbReference type="PANTHER" id="PTHR10994">
    <property type="entry name" value="RETICULON"/>
    <property type="match status" value="1"/>
</dbReference>
<gene>
    <name evidence="9" type="ORF">GLYMA_01G001400</name>
</gene>
<organism evidence="9">
    <name type="scientific">Glycine max</name>
    <name type="common">Soybean</name>
    <name type="synonym">Glycine hispida</name>
    <dbReference type="NCBI Taxonomy" id="3847"/>
    <lineage>
        <taxon>Eukaryota</taxon>
        <taxon>Viridiplantae</taxon>
        <taxon>Streptophyta</taxon>
        <taxon>Embryophyta</taxon>
        <taxon>Tracheophyta</taxon>
        <taxon>Spermatophyta</taxon>
        <taxon>Magnoliopsida</taxon>
        <taxon>eudicotyledons</taxon>
        <taxon>Gunneridae</taxon>
        <taxon>Pentapetalae</taxon>
        <taxon>rosids</taxon>
        <taxon>fabids</taxon>
        <taxon>Fabales</taxon>
        <taxon>Fabaceae</taxon>
        <taxon>Papilionoideae</taxon>
        <taxon>50 kb inversion clade</taxon>
        <taxon>NPAAA clade</taxon>
        <taxon>indigoferoid/millettioid clade</taxon>
        <taxon>Phaseoleae</taxon>
        <taxon>Glycine</taxon>
        <taxon>Glycine subgen. Soja</taxon>
    </lineage>
</organism>
<dbReference type="PaxDb" id="3847-GLYMA01G00440.2"/>
<sequence length="114" mass="12996">MSCCFSLLFFFWAKAANLLNRPLPPLPGLEILEETIARVVDALQIWLNLALSVAHDIAIEKNFLLCLQVVGVLWVISYIDSLFNFLTLIYIGVLLRLSLLVLYDKNQNNFNFHG</sequence>
<evidence type="ECO:0000313" key="10">
    <source>
        <dbReference type="EnsemblPlants" id="KRH74135"/>
    </source>
</evidence>
<keyword evidence="2 6" id="KW-0812">Transmembrane</keyword>
<feature type="chain" id="PRO_5014580492" description="Reticulon-like protein" evidence="7">
    <location>
        <begin position="16"/>
        <end position="114"/>
    </location>
</feature>
<evidence type="ECO:0000256" key="3">
    <source>
        <dbReference type="ARBA" id="ARBA00022824"/>
    </source>
</evidence>
<dbReference type="eggNOG" id="KOG1792">
    <property type="taxonomic scope" value="Eukaryota"/>
</dbReference>
<keyword evidence="5 6" id="KW-0472">Membrane</keyword>
<evidence type="ECO:0000313" key="11">
    <source>
        <dbReference type="Proteomes" id="UP000008827"/>
    </source>
</evidence>
<protein>
    <recommendedName>
        <fullName evidence="6">Reticulon-like protein</fullName>
    </recommendedName>
</protein>
<evidence type="ECO:0000256" key="2">
    <source>
        <dbReference type="ARBA" id="ARBA00022692"/>
    </source>
</evidence>
<accession>K7K111</accession>
<proteinExistence type="predicted"/>
<dbReference type="HOGENOM" id="CLU_170673_0_0_1"/>
<dbReference type="InterPro" id="IPR003388">
    <property type="entry name" value="Reticulon"/>
</dbReference>
<reference evidence="9" key="3">
    <citation type="submission" date="2018-07" db="EMBL/GenBank/DDBJ databases">
        <title>WGS assembly of Glycine max.</title>
        <authorList>
            <person name="Schmutz J."/>
            <person name="Cannon S."/>
            <person name="Schlueter J."/>
            <person name="Ma J."/>
            <person name="Mitros T."/>
            <person name="Nelson W."/>
            <person name="Hyten D."/>
            <person name="Song Q."/>
            <person name="Thelen J."/>
            <person name="Cheng J."/>
            <person name="Xu D."/>
            <person name="Hellsten U."/>
            <person name="May G."/>
            <person name="Yu Y."/>
            <person name="Sakurai T."/>
            <person name="Umezawa T."/>
            <person name="Bhattacharyya M."/>
            <person name="Sandhu D."/>
            <person name="Valliyodan B."/>
            <person name="Lindquist E."/>
            <person name="Peto M."/>
            <person name="Grant D."/>
            <person name="Shu S."/>
            <person name="Goodstein D."/>
            <person name="Barry K."/>
            <person name="Futrell-Griggs M."/>
            <person name="Abernathy B."/>
            <person name="Du J."/>
            <person name="Tian Z."/>
            <person name="Zhu L."/>
            <person name="Gill N."/>
            <person name="Joshi T."/>
            <person name="Libault M."/>
            <person name="Sethuraman A."/>
            <person name="Zhang X."/>
            <person name="Shinozaki K."/>
            <person name="Nguyen H."/>
            <person name="Wing R."/>
            <person name="Cregan P."/>
            <person name="Specht J."/>
            <person name="Grimwood J."/>
            <person name="Rokhsar D."/>
            <person name="Stacey G."/>
            <person name="Shoemaker R."/>
            <person name="Jackson S."/>
        </authorList>
    </citation>
    <scope>NUCLEOTIDE SEQUENCE</scope>
    <source>
        <tissue evidence="9">Callus</tissue>
    </source>
</reference>
<evidence type="ECO:0000256" key="4">
    <source>
        <dbReference type="ARBA" id="ARBA00022989"/>
    </source>
</evidence>
<dbReference type="Proteomes" id="UP000008827">
    <property type="component" value="Chromosome 1"/>
</dbReference>
<evidence type="ECO:0000256" key="6">
    <source>
        <dbReference type="RuleBase" id="RU363132"/>
    </source>
</evidence>
<dbReference type="GO" id="GO:0009617">
    <property type="term" value="P:response to bacterium"/>
    <property type="evidence" value="ECO:0007669"/>
    <property type="project" value="InterPro"/>
</dbReference>
<reference evidence="9 10" key="1">
    <citation type="journal article" date="2010" name="Nature">
        <title>Genome sequence of the palaeopolyploid soybean.</title>
        <authorList>
            <person name="Schmutz J."/>
            <person name="Cannon S.B."/>
            <person name="Schlueter J."/>
            <person name="Ma J."/>
            <person name="Mitros T."/>
            <person name="Nelson W."/>
            <person name="Hyten D.L."/>
            <person name="Song Q."/>
            <person name="Thelen J.J."/>
            <person name="Cheng J."/>
            <person name="Xu D."/>
            <person name="Hellsten U."/>
            <person name="May G.D."/>
            <person name="Yu Y."/>
            <person name="Sakurai T."/>
            <person name="Umezawa T."/>
            <person name="Bhattacharyya M.K."/>
            <person name="Sandhu D."/>
            <person name="Valliyodan B."/>
            <person name="Lindquist E."/>
            <person name="Peto M."/>
            <person name="Grant D."/>
            <person name="Shu S."/>
            <person name="Goodstein D."/>
            <person name="Barry K."/>
            <person name="Futrell-Griggs M."/>
            <person name="Abernathy B."/>
            <person name="Du J."/>
            <person name="Tian Z."/>
            <person name="Zhu L."/>
            <person name="Gill N."/>
            <person name="Joshi T."/>
            <person name="Libault M."/>
            <person name="Sethuraman A."/>
            <person name="Zhang X.-C."/>
            <person name="Shinozaki K."/>
            <person name="Nguyen H.T."/>
            <person name="Wing R.A."/>
            <person name="Cregan P."/>
            <person name="Specht J."/>
            <person name="Grimwood J."/>
            <person name="Rokhsar D."/>
            <person name="Stacey G."/>
            <person name="Shoemaker R.C."/>
            <person name="Jackson S.A."/>
        </authorList>
    </citation>
    <scope>NUCLEOTIDE SEQUENCE</scope>
    <source>
        <strain evidence="10">cv. Williams 82</strain>
        <tissue evidence="9">Callus</tissue>
    </source>
</reference>
<feature type="transmembrane region" description="Helical" evidence="6">
    <location>
        <begin position="85"/>
        <end position="103"/>
    </location>
</feature>
<dbReference type="Pfam" id="PF02453">
    <property type="entry name" value="Reticulon"/>
    <property type="match status" value="1"/>
</dbReference>
<evidence type="ECO:0000256" key="7">
    <source>
        <dbReference type="SAM" id="SignalP"/>
    </source>
</evidence>
<dbReference type="InParanoid" id="K7K111"/>
<comment type="caution">
    <text evidence="6">Lacks conserved residue(s) required for the propagation of feature annotation.</text>
</comment>
<name>K7K111_SOYBN</name>
<dbReference type="GO" id="GO:0005789">
    <property type="term" value="C:endoplasmic reticulum membrane"/>
    <property type="evidence" value="ECO:0007669"/>
    <property type="project" value="UniProtKB-SubCell"/>
</dbReference>
<dbReference type="AlphaFoldDB" id="K7K111"/>
<keyword evidence="4 6" id="KW-1133">Transmembrane helix</keyword>
<feature type="domain" description="Reticulon" evidence="8">
    <location>
        <begin position="1"/>
        <end position="114"/>
    </location>
</feature>
<dbReference type="EnsemblPlants" id="KRH74135">
    <property type="protein sequence ID" value="KRH74135"/>
    <property type="gene ID" value="GLYMA_01G001400"/>
</dbReference>
<evidence type="ECO:0000256" key="1">
    <source>
        <dbReference type="ARBA" id="ARBA00004477"/>
    </source>
</evidence>
<keyword evidence="3 6" id="KW-0256">Endoplasmic reticulum</keyword>
<keyword evidence="11" id="KW-1185">Reference proteome</keyword>
<comment type="subcellular location">
    <subcellularLocation>
        <location evidence="1 6">Endoplasmic reticulum membrane</location>
        <topology evidence="1 6">Multi-pass membrane protein</topology>
    </subcellularLocation>
</comment>
<dbReference type="EMBL" id="CM000834">
    <property type="protein sequence ID" value="KRH74135.1"/>
    <property type="molecule type" value="Genomic_DNA"/>
</dbReference>
<dbReference type="PROSITE" id="PS50845">
    <property type="entry name" value="RETICULON"/>
    <property type="match status" value="1"/>
</dbReference>
<dbReference type="InterPro" id="IPR045064">
    <property type="entry name" value="Reticulon-like"/>
</dbReference>
<reference evidence="10" key="2">
    <citation type="submission" date="2018-02" db="UniProtKB">
        <authorList>
            <consortium name="EnsemblPlants"/>
        </authorList>
    </citation>
    <scope>IDENTIFICATION</scope>
    <source>
        <strain evidence="10">Williams 82</strain>
    </source>
</reference>
<dbReference type="PANTHER" id="PTHR10994:SF154">
    <property type="entry name" value="RETICULON-LIKE PROTEIN B11"/>
    <property type="match status" value="1"/>
</dbReference>
<dbReference type="Gramene" id="KRH74135">
    <property type="protein sequence ID" value="KRH74135"/>
    <property type="gene ID" value="GLYMA_01G001400"/>
</dbReference>
<evidence type="ECO:0000313" key="9">
    <source>
        <dbReference type="EMBL" id="KRH74135.1"/>
    </source>
</evidence>